<dbReference type="InterPro" id="IPR008979">
    <property type="entry name" value="Galactose-bd-like_sf"/>
</dbReference>
<accession>A0AAN3AB95</accession>
<gene>
    <name evidence="2" type="ORF">BACOVA_00977</name>
</gene>
<dbReference type="SUPFAM" id="SSF51445">
    <property type="entry name" value="(Trans)glycosidases"/>
    <property type="match status" value="1"/>
</dbReference>
<dbReference type="GO" id="GO:0030246">
    <property type="term" value="F:carbohydrate binding"/>
    <property type="evidence" value="ECO:0007669"/>
    <property type="project" value="InterPro"/>
</dbReference>
<comment type="caution">
    <text evidence="2">The sequence shown here is derived from an EMBL/GenBank/DDBJ whole genome shotgun (WGS) entry which is preliminary data.</text>
</comment>
<dbReference type="Gene3D" id="3.20.20.80">
    <property type="entry name" value="Glycosidases"/>
    <property type="match status" value="1"/>
</dbReference>
<dbReference type="InterPro" id="IPR005084">
    <property type="entry name" value="CBM6"/>
</dbReference>
<dbReference type="AlphaFoldDB" id="A0AAN3AB95"/>
<dbReference type="Pfam" id="PF03422">
    <property type="entry name" value="CBM_6"/>
    <property type="match status" value="1"/>
</dbReference>
<name>A0AAN3AB95_BACO1</name>
<evidence type="ECO:0000313" key="2">
    <source>
        <dbReference type="EMBL" id="EDO13231.1"/>
    </source>
</evidence>
<dbReference type="PROSITE" id="PS51175">
    <property type="entry name" value="CBM6"/>
    <property type="match status" value="1"/>
</dbReference>
<reference evidence="2 3" key="1">
    <citation type="submission" date="2007-03" db="EMBL/GenBank/DDBJ databases">
        <authorList>
            <person name="Fulton L."/>
            <person name="Clifton S."/>
            <person name="Fulton B."/>
            <person name="Xu J."/>
            <person name="Minx P."/>
            <person name="Pepin K.H."/>
            <person name="Johnson M."/>
            <person name="Thiruvilangam P."/>
            <person name="Bhonagiri V."/>
            <person name="Nash W.E."/>
            <person name="Mardis E.R."/>
            <person name="Wilson R.K."/>
        </authorList>
    </citation>
    <scope>NUCLEOTIDE SEQUENCE [LARGE SCALE GENOMIC DNA]</scope>
    <source>
        <strain evidence="3">ATCC 8483 / DSM 1896 / JCM 5824 / BCRC 10623 / CCUG 4943 / NCTC 11153</strain>
    </source>
</reference>
<sequence length="652" mass="74209">MRKKISATNSRSYLKPIIFLMLLLPVMAIIAKEKRKSKDTISYVDTSLDGSQKYVLRVDGKPFYMTNVQVRFDKLRYRWGWDISICEELLKRTSALEFNTLSIPIHWVEVEPEKDKFDWSTLDLYLGMAQKFHFKVELLWFGQNSGGHVQWLKPDRLRTPDYVMYSPKAGNFQSFSTTGSSKETTSEFVIRRDISDYTLDLTDKKLRNREAYVIGKMMEHIAQWDTEQGSAHTVIGIQLNNEVRSFPSNIIIEYMNELGRAVKESPYSVWTRMNCTFPDLYSVLYCNEQLRSANGTYIDFVGIDSYCSSPDKMDEYTESMRTCIPYMGKNYRMIMEAGAEKTNIAQMQVAALSGNTAFNYYELCGPDGRGIFIKDKEKHFVPRSPYTEDDVKSVNRMLNNAMTDIALNASGYGLFVHNWKGNSLMPTIGVENISFVPNYINSQAISVLRNGNEIVLSTSKGGTFFWPDTLKIISASKGYFDSNNKWKDKGTVELQTNPRKHVTSLKINAMQTIRLIRNKQKQPDIILQAEHASYGDGVRVEADIEQCLGFSGEGYLNFPLAGGYAEWRGVNGLKGGKQTIRLRYANGDNHTCSARIIINGVIKQVQLPPTGSWNKYSLTEISTELKPGTENVIYLKSTWTGAGHIDELQIIR</sequence>
<evidence type="ECO:0000259" key="1">
    <source>
        <dbReference type="PROSITE" id="PS51175"/>
    </source>
</evidence>
<evidence type="ECO:0000313" key="3">
    <source>
        <dbReference type="Proteomes" id="UP000005475"/>
    </source>
</evidence>
<dbReference type="SUPFAM" id="SSF49785">
    <property type="entry name" value="Galactose-binding domain-like"/>
    <property type="match status" value="1"/>
</dbReference>
<dbReference type="EMBL" id="AAXF02000040">
    <property type="protein sequence ID" value="EDO13231.1"/>
    <property type="molecule type" value="Genomic_DNA"/>
</dbReference>
<feature type="domain" description="CBM6" evidence="1">
    <location>
        <begin position="525"/>
        <end position="651"/>
    </location>
</feature>
<dbReference type="GeneID" id="29453694"/>
<reference evidence="3" key="2">
    <citation type="submission" date="2007-04" db="EMBL/GenBank/DDBJ databases">
        <title>Draft genome sequence of Bacteroides ovatus (ATCC 8483).</title>
        <authorList>
            <person name="Sudarsanam P."/>
            <person name="Ley R."/>
            <person name="Guruge J."/>
            <person name="Turnbaugh P.J."/>
            <person name="Mahowald M."/>
            <person name="Liep D."/>
            <person name="Gordon J."/>
        </authorList>
    </citation>
    <scope>NUCLEOTIDE SEQUENCE [LARGE SCALE GENOMIC DNA]</scope>
    <source>
        <strain evidence="3">ATCC 8483 / DSM 1896 / JCM 5824 / BCRC 10623 / CCUG 4943 / NCTC 11153</strain>
    </source>
</reference>
<organism evidence="2 3">
    <name type="scientific">Bacteroides ovatus (strain ATCC 8483 / DSM 1896 / JCM 5824 / BCRC 10623 / CCUG 4943 / NCTC 11153)</name>
    <dbReference type="NCBI Taxonomy" id="411476"/>
    <lineage>
        <taxon>Bacteria</taxon>
        <taxon>Pseudomonadati</taxon>
        <taxon>Bacteroidota</taxon>
        <taxon>Bacteroidia</taxon>
        <taxon>Bacteroidales</taxon>
        <taxon>Bacteroidaceae</taxon>
        <taxon>Bacteroides</taxon>
    </lineage>
</organism>
<protein>
    <submittedName>
        <fullName evidence="2">Carbohydrate binding module (Family 6)</fullName>
    </submittedName>
</protein>
<dbReference type="InterPro" id="IPR017853">
    <property type="entry name" value="GH"/>
</dbReference>
<proteinExistence type="predicted"/>
<dbReference type="RefSeq" id="WP_004296299.1">
    <property type="nucleotide sequence ID" value="NZ_DS264554.1"/>
</dbReference>
<dbReference type="Proteomes" id="UP000005475">
    <property type="component" value="Unassembled WGS sequence"/>
</dbReference>
<dbReference type="Gene3D" id="2.60.120.260">
    <property type="entry name" value="Galactose-binding domain-like"/>
    <property type="match status" value="1"/>
</dbReference>